<dbReference type="Proteomes" id="UP000027138">
    <property type="component" value="Unassembled WGS sequence"/>
</dbReference>
<dbReference type="FunFam" id="3.30.40.10:FF:000239">
    <property type="entry name" value="probable BOI-related E3 ubiquitin-protein ligase 2"/>
    <property type="match status" value="1"/>
</dbReference>
<keyword evidence="2 4" id="KW-0863">Zinc-finger</keyword>
<dbReference type="GO" id="GO:0004842">
    <property type="term" value="F:ubiquitin-protein transferase activity"/>
    <property type="evidence" value="ECO:0007669"/>
    <property type="project" value="TreeGrafter"/>
</dbReference>
<keyword evidence="1" id="KW-0479">Metal-binding</keyword>
<dbReference type="KEGG" id="jcu:105640369"/>
<dbReference type="PANTHER" id="PTHR42647">
    <property type="entry name" value="SBP (S-RIBONUCLEASE BINDING PROTEIN) FAMILY PROTEIN"/>
    <property type="match status" value="1"/>
</dbReference>
<dbReference type="InterPro" id="IPR013083">
    <property type="entry name" value="Znf_RING/FYVE/PHD"/>
</dbReference>
<keyword evidence="3" id="KW-0862">Zinc</keyword>
<reference evidence="7 8" key="1">
    <citation type="journal article" date="2014" name="PLoS ONE">
        <title>Global Analysis of Gene Expression Profiles in Physic Nut (Jatropha curcas L.) Seedlings Exposed to Salt Stress.</title>
        <authorList>
            <person name="Zhang L."/>
            <person name="Zhang C."/>
            <person name="Wu P."/>
            <person name="Chen Y."/>
            <person name="Li M."/>
            <person name="Jiang H."/>
            <person name="Wu G."/>
        </authorList>
    </citation>
    <scope>NUCLEOTIDE SEQUENCE [LARGE SCALE GENOMIC DNA]</scope>
    <source>
        <strain evidence="8">cv. GZQX0401</strain>
        <tissue evidence="7">Young leaves</tissue>
    </source>
</reference>
<feature type="coiled-coil region" evidence="5">
    <location>
        <begin position="187"/>
        <end position="214"/>
    </location>
</feature>
<gene>
    <name evidence="7" type="ORF">JCGZ_11462</name>
</gene>
<keyword evidence="8" id="KW-1185">Reference proteome</keyword>
<dbReference type="OrthoDB" id="1711136at2759"/>
<evidence type="ECO:0000256" key="5">
    <source>
        <dbReference type="SAM" id="Coils"/>
    </source>
</evidence>
<evidence type="ECO:0000313" key="8">
    <source>
        <dbReference type="Proteomes" id="UP000027138"/>
    </source>
</evidence>
<dbReference type="GO" id="GO:0008270">
    <property type="term" value="F:zinc ion binding"/>
    <property type="evidence" value="ECO:0007669"/>
    <property type="project" value="UniProtKB-KW"/>
</dbReference>
<name>A0A067K4D8_JATCU</name>
<evidence type="ECO:0000256" key="1">
    <source>
        <dbReference type="ARBA" id="ARBA00022723"/>
    </source>
</evidence>
<feature type="domain" description="RING-type" evidence="6">
    <location>
        <begin position="284"/>
        <end position="319"/>
    </location>
</feature>
<evidence type="ECO:0000256" key="4">
    <source>
        <dbReference type="PROSITE-ProRule" id="PRU00175"/>
    </source>
</evidence>
<keyword evidence="5" id="KW-0175">Coiled coil</keyword>
<dbReference type="PIRSF" id="PIRSF036836">
    <property type="entry name" value="RNase_bind_SBP1"/>
    <property type="match status" value="1"/>
</dbReference>
<evidence type="ECO:0000256" key="2">
    <source>
        <dbReference type="ARBA" id="ARBA00022771"/>
    </source>
</evidence>
<sequence>MLGGHNNNSVLPISFGENHFRGEVNAFPQLQLFGDVGCLGGPINHMGNDHTTAMERPGKRGRATDFISKQQKHQLSLNNNFHQCEAGQLGSILDPNFVSIGLKLSSEEEEQERNSPVSHASDPKTTILPVMLSLGDSLKAEMDRQKEEFDHHMRLQEESMIKSIREVGQRHTISFLHAVEAGIGKKLLEKELEIQNMNRRNNELVEKIKQIGSEVQSWQYRAKYNESVVNALKSNLKQVMAQGIIHGKEGCGDSEVDDAASYANQNLKNAVEANASSFKRQITCRACRAKESSMLLLPCRHLCLCRDCAGFTEACPVCQITKTAGVEVFMS</sequence>
<dbReference type="Pfam" id="PF13920">
    <property type="entry name" value="zf-C3HC4_3"/>
    <property type="match status" value="1"/>
</dbReference>
<organism evidence="7 8">
    <name type="scientific">Jatropha curcas</name>
    <name type="common">Barbados nut</name>
    <dbReference type="NCBI Taxonomy" id="180498"/>
    <lineage>
        <taxon>Eukaryota</taxon>
        <taxon>Viridiplantae</taxon>
        <taxon>Streptophyta</taxon>
        <taxon>Embryophyta</taxon>
        <taxon>Tracheophyta</taxon>
        <taxon>Spermatophyta</taxon>
        <taxon>Magnoliopsida</taxon>
        <taxon>eudicotyledons</taxon>
        <taxon>Gunneridae</taxon>
        <taxon>Pentapetalae</taxon>
        <taxon>rosids</taxon>
        <taxon>fabids</taxon>
        <taxon>Malpighiales</taxon>
        <taxon>Euphorbiaceae</taxon>
        <taxon>Crotonoideae</taxon>
        <taxon>Jatropheae</taxon>
        <taxon>Jatropha</taxon>
    </lineage>
</organism>
<dbReference type="CDD" id="cd16649">
    <property type="entry name" value="mRING-HC-C3HC5_CGRF1-like"/>
    <property type="match status" value="1"/>
</dbReference>
<proteinExistence type="predicted"/>
<accession>A0A067K4D8</accession>
<evidence type="ECO:0000256" key="3">
    <source>
        <dbReference type="ARBA" id="ARBA00022833"/>
    </source>
</evidence>
<evidence type="ECO:0000259" key="6">
    <source>
        <dbReference type="PROSITE" id="PS50089"/>
    </source>
</evidence>
<dbReference type="AlphaFoldDB" id="A0A067K4D8"/>
<dbReference type="InterPro" id="IPR001841">
    <property type="entry name" value="Znf_RING"/>
</dbReference>
<evidence type="ECO:0000313" key="7">
    <source>
        <dbReference type="EMBL" id="KDP31086.1"/>
    </source>
</evidence>
<dbReference type="Gene3D" id="3.30.40.10">
    <property type="entry name" value="Zinc/RING finger domain, C3HC4 (zinc finger)"/>
    <property type="match status" value="1"/>
</dbReference>
<dbReference type="PANTHER" id="PTHR42647:SF50">
    <property type="entry name" value="BOI-RELATED E3 UBIQUITIN-PROTEIN LIGASE 1-LIKE ISOFORM X1"/>
    <property type="match status" value="1"/>
</dbReference>
<dbReference type="PROSITE" id="PS50089">
    <property type="entry name" value="ZF_RING_2"/>
    <property type="match status" value="1"/>
</dbReference>
<dbReference type="EMBL" id="KK914632">
    <property type="protein sequence ID" value="KDP31086.1"/>
    <property type="molecule type" value="Genomic_DNA"/>
</dbReference>
<protein>
    <recommendedName>
        <fullName evidence="6">RING-type domain-containing protein</fullName>
    </recommendedName>
</protein>